<evidence type="ECO:0000256" key="2">
    <source>
        <dbReference type="SAM" id="Phobius"/>
    </source>
</evidence>
<feature type="region of interest" description="Disordered" evidence="1">
    <location>
        <begin position="1"/>
        <end position="45"/>
    </location>
</feature>
<name>A0A0Q0E5P3_PSESI</name>
<feature type="compositionally biased region" description="Polar residues" evidence="1">
    <location>
        <begin position="17"/>
        <end position="32"/>
    </location>
</feature>
<organism evidence="3 4">
    <name type="scientific">Pseudomonas syringae pv. ribicola</name>
    <dbReference type="NCBI Taxonomy" id="55398"/>
    <lineage>
        <taxon>Bacteria</taxon>
        <taxon>Pseudomonadati</taxon>
        <taxon>Pseudomonadota</taxon>
        <taxon>Gammaproteobacteria</taxon>
        <taxon>Pseudomonadales</taxon>
        <taxon>Pseudomonadaceae</taxon>
        <taxon>Pseudomonas</taxon>
    </lineage>
</organism>
<evidence type="ECO:0000313" key="4">
    <source>
        <dbReference type="Proteomes" id="UP000050554"/>
    </source>
</evidence>
<comment type="caution">
    <text evidence="3">The sequence shown here is derived from an EMBL/GenBank/DDBJ whole genome shotgun (WGS) entry which is preliminary data.</text>
</comment>
<protein>
    <submittedName>
        <fullName evidence="3">Uncharacterized protein</fullName>
    </submittedName>
</protein>
<dbReference type="PATRIC" id="fig|55398.3.peg.4479"/>
<gene>
    <name evidence="3" type="ORF">ALO47_05116</name>
</gene>
<dbReference type="Proteomes" id="UP000050554">
    <property type="component" value="Unassembled WGS sequence"/>
</dbReference>
<feature type="region of interest" description="Disordered" evidence="1">
    <location>
        <begin position="1136"/>
        <end position="1183"/>
    </location>
</feature>
<evidence type="ECO:0000256" key="1">
    <source>
        <dbReference type="SAM" id="MobiDB-lite"/>
    </source>
</evidence>
<reference evidence="3 4" key="1">
    <citation type="submission" date="2015-09" db="EMBL/GenBank/DDBJ databases">
        <title>Genome announcement of multiple Pseudomonas syringae strains.</title>
        <authorList>
            <person name="Thakur S."/>
            <person name="Wang P.W."/>
            <person name="Gong Y."/>
            <person name="Weir B.S."/>
            <person name="Guttman D.S."/>
        </authorList>
    </citation>
    <scope>NUCLEOTIDE SEQUENCE [LARGE SCALE GENOMIC DNA]</scope>
    <source>
        <strain evidence="3 4">ICMP3882</strain>
    </source>
</reference>
<feature type="transmembrane region" description="Helical" evidence="2">
    <location>
        <begin position="1048"/>
        <end position="1070"/>
    </location>
</feature>
<evidence type="ECO:0000313" key="3">
    <source>
        <dbReference type="EMBL" id="KPY47106.1"/>
    </source>
</evidence>
<proteinExistence type="predicted"/>
<keyword evidence="2" id="KW-0472">Membrane</keyword>
<accession>A0A0Q0E5P3</accession>
<feature type="compositionally biased region" description="Basic and acidic residues" evidence="1">
    <location>
        <begin position="1148"/>
        <end position="1174"/>
    </location>
</feature>
<dbReference type="EMBL" id="LJRF01000110">
    <property type="protein sequence ID" value="KPY47106.1"/>
    <property type="molecule type" value="Genomic_DNA"/>
</dbReference>
<sequence>MPLGEATRGPFRDEVQPLQQESYGMSTPSIGQTPGPLPSATPGFNAKARFTQLLQTSNRNGTQYRPAGANDKAPALTDYTSIEKPGTVAADTVRYVTQDGDHVLVSKSTSPALYQQVVEDQPRVAGFKASVEAGYALANADAAAPETLSGYSRIGPPDESGPGLIRYEAADGSKVIVSRQQSPELFKQVASDFKALSGVGSSQREGYRVAGADEKPPEKLGDFAVVGPVDEVGPGVMRYVDREGNKIVVAERDNPELYKAAKDAFTSLTGLSKSEGEGYRRAGDNEVWPPVFGTTVGPLDEAGPGTIRYEHNGEKVVVARDDNPKLFEYLSALRTVVSDPEKRKALETAVNEGQILADGNTPIPKLGDITEFNWVTGQEGSQISYKNQAGERIVVSESLTPELFEKVSTLNDTWAKIHSSEAEGYKLAGPNDFLKNKDIVIGSPDELGDGLIRFANGDDKFIVSKDQSPQLYDDVVAKWNELGTGNIGETRTRHNLPPAAELDLMGQKTGVKADKDDENSPELNVGELATKELLDQYREGVKKGEIPKDDPRAKLVRAIEAQAAYDNGRGLTGYEEAQGAFGGTWREFDSKQTQLSSADMHDIIDGGKLQEQLTTLFSDPTVQQDYQTKMTDALGKVPDKDAIKQKLIDLTANPDYVLYLKDLKAQGLGQEAQKDLSDTLSSLALVDPEAASKAAQSIQADGLTSDLNDLVADPSKISDENNALATKDLFGLLKGELKGILVDLPRHLQPTFEKFIQEGVVGNAKTEDIAKALKEVGKAYQEKGSVSEADIKTALSKPYIPVADRGKLGEIFNTLNSKGVMGSVAAGVSLFSAIYQMVGQGGKLGETPLQRLSIAKDFISFAGGASHFVKLADKVGDLMGKGGLVDLLGLDKTVPEIWGKSDMKPPKVEVSPSGLSAERLAEIRTALDIPDNQRMDLIGDLTGNAQAEHKAMEGISQRLDSEVKLKPGVSAKIAGSVVKVLGPATDLAGGFADIVLGAFTIKDGVKSGDKLAQAAGGLQIAGGAFGASAGVLGTAALVGAGGAAATALAGPFFLVGVVIAVVGGIIGYFVDHNKKQKASEKENDWYRDLAADGLLQADWGDKVEYAHYSIHHYREREAPEDDSLFRFQRAEWEHFDETPQKKGSSSNRLDETLHVEYGEPHKSPDTQQRDDLRNAPRWGGSKV</sequence>
<dbReference type="AlphaFoldDB" id="A0A0Q0E5P3"/>
<keyword evidence="2" id="KW-0812">Transmembrane</keyword>
<keyword evidence="2" id="KW-1133">Transmembrane helix</keyword>